<evidence type="ECO:0000256" key="2">
    <source>
        <dbReference type="ARBA" id="ARBA00023125"/>
    </source>
</evidence>
<dbReference type="GO" id="GO:0043565">
    <property type="term" value="F:sequence-specific DNA binding"/>
    <property type="evidence" value="ECO:0007669"/>
    <property type="project" value="InterPro"/>
</dbReference>
<dbReference type="SUPFAM" id="SSF46689">
    <property type="entry name" value="Homeodomain-like"/>
    <property type="match status" value="2"/>
</dbReference>
<keyword evidence="1" id="KW-0805">Transcription regulation</keyword>
<dbReference type="PANTHER" id="PTHR46796">
    <property type="entry name" value="HTH-TYPE TRANSCRIPTIONAL ACTIVATOR RHAS-RELATED"/>
    <property type="match status" value="1"/>
</dbReference>
<accession>A0A8H8WXM2</accession>
<organism evidence="5 6">
    <name type="scientific">Methylobacterium indicum</name>
    <dbReference type="NCBI Taxonomy" id="1775910"/>
    <lineage>
        <taxon>Bacteria</taxon>
        <taxon>Pseudomonadati</taxon>
        <taxon>Pseudomonadota</taxon>
        <taxon>Alphaproteobacteria</taxon>
        <taxon>Hyphomicrobiales</taxon>
        <taxon>Methylobacteriaceae</taxon>
        <taxon>Methylobacterium</taxon>
    </lineage>
</organism>
<dbReference type="InterPro" id="IPR018060">
    <property type="entry name" value="HTH_AraC"/>
</dbReference>
<dbReference type="PROSITE" id="PS01124">
    <property type="entry name" value="HTH_ARAC_FAMILY_2"/>
    <property type="match status" value="1"/>
</dbReference>
<reference evidence="5" key="1">
    <citation type="submission" date="2020-11" db="EMBL/GenBank/DDBJ databases">
        <title>Complete genome sequence of a novel pathogenic Methylobacterium strain isolated from rice in Vietnam.</title>
        <authorList>
            <person name="Lai K."/>
            <person name="Okazaki S."/>
            <person name="Higashi K."/>
            <person name="Mori H."/>
            <person name="Toyoda A."/>
            <person name="Kurokawa K."/>
        </authorList>
    </citation>
    <scope>NUCLEOTIDE SEQUENCE</scope>
    <source>
        <strain evidence="5">VL1</strain>
    </source>
</reference>
<dbReference type="KEGG" id="mind:mvi_45290"/>
<evidence type="ECO:0000256" key="1">
    <source>
        <dbReference type="ARBA" id="ARBA00023015"/>
    </source>
</evidence>
<feature type="domain" description="HTH araC/xylS-type" evidence="4">
    <location>
        <begin position="200"/>
        <end position="298"/>
    </location>
</feature>
<dbReference type="Proteomes" id="UP000663508">
    <property type="component" value="Chromosome"/>
</dbReference>
<gene>
    <name evidence="5" type="ORF">mvi_45290</name>
</gene>
<dbReference type="GO" id="GO:0003700">
    <property type="term" value="F:DNA-binding transcription factor activity"/>
    <property type="evidence" value="ECO:0007669"/>
    <property type="project" value="InterPro"/>
</dbReference>
<evidence type="ECO:0000313" key="5">
    <source>
        <dbReference type="EMBL" id="BCM86068.1"/>
    </source>
</evidence>
<dbReference type="Pfam" id="PF12833">
    <property type="entry name" value="HTH_18"/>
    <property type="match status" value="1"/>
</dbReference>
<dbReference type="InterPro" id="IPR009057">
    <property type="entry name" value="Homeodomain-like_sf"/>
</dbReference>
<dbReference type="AlphaFoldDB" id="A0A8H8WXM2"/>
<proteinExistence type="predicted"/>
<evidence type="ECO:0000313" key="6">
    <source>
        <dbReference type="Proteomes" id="UP000663508"/>
    </source>
</evidence>
<evidence type="ECO:0000259" key="4">
    <source>
        <dbReference type="PROSITE" id="PS01124"/>
    </source>
</evidence>
<dbReference type="InterPro" id="IPR050204">
    <property type="entry name" value="AraC_XylS_family_regulators"/>
</dbReference>
<dbReference type="PANTHER" id="PTHR46796:SF6">
    <property type="entry name" value="ARAC SUBFAMILY"/>
    <property type="match status" value="1"/>
</dbReference>
<dbReference type="SMART" id="SM00342">
    <property type="entry name" value="HTH_ARAC"/>
    <property type="match status" value="1"/>
</dbReference>
<name>A0A8H8WXM2_9HYPH</name>
<keyword evidence="3" id="KW-0804">Transcription</keyword>
<keyword evidence="2" id="KW-0238">DNA-binding</keyword>
<protein>
    <recommendedName>
        <fullName evidence="4">HTH araC/xylS-type domain-containing protein</fullName>
    </recommendedName>
</protein>
<dbReference type="RefSeq" id="WP_058617005.1">
    <property type="nucleotide sequence ID" value="NZ_AP024145.1"/>
</dbReference>
<dbReference type="Gene3D" id="1.10.10.60">
    <property type="entry name" value="Homeodomain-like"/>
    <property type="match status" value="1"/>
</dbReference>
<sequence>MSTPITPDDLPIYVPGIRTDDSAHLCWDGVRLVGYRYTGSDVGIPPLRDNALVAYRAGASTIHRRCTGAWQTDEARPGAVSLLSHAQDSHWRWSETIEVFHLYLSPALMARTATDLYAREIGAVALRDVLAADDPVLAGLVAGFAREAREGRARDGEVGKGGLYVESLRQAACVHLLRHYAEVRFREPEARGGLSPAQCRRLSAFIEDSLGQSLTLADLAGLVGLSIFHFTRKFRGSFGCPPHAYVLRRRLEGAKRLLARPDLPLKVVAAECGFADQSHMTRAFRNLLGTTPASYRRHITG</sequence>
<evidence type="ECO:0000256" key="3">
    <source>
        <dbReference type="ARBA" id="ARBA00023163"/>
    </source>
</evidence>
<dbReference type="EMBL" id="AP024145">
    <property type="protein sequence ID" value="BCM86068.1"/>
    <property type="molecule type" value="Genomic_DNA"/>
</dbReference>
<dbReference type="OrthoDB" id="9806208at2"/>